<dbReference type="EMBL" id="CWGJ01000001">
    <property type="protein sequence ID" value="CRX37540.1"/>
    <property type="molecule type" value="Genomic_DNA"/>
</dbReference>
<protein>
    <submittedName>
        <fullName evidence="1">Uncharacterized protein</fullName>
    </submittedName>
</protein>
<organism evidence="1 2">
    <name type="scientific">Estrella lausannensis</name>
    <dbReference type="NCBI Taxonomy" id="483423"/>
    <lineage>
        <taxon>Bacteria</taxon>
        <taxon>Pseudomonadati</taxon>
        <taxon>Chlamydiota</taxon>
        <taxon>Chlamydiia</taxon>
        <taxon>Parachlamydiales</taxon>
        <taxon>Candidatus Criblamydiaceae</taxon>
        <taxon>Estrella</taxon>
    </lineage>
</organism>
<evidence type="ECO:0000313" key="1">
    <source>
        <dbReference type="EMBL" id="CRX37540.1"/>
    </source>
</evidence>
<keyword evidence="2" id="KW-1185">Reference proteome</keyword>
<dbReference type="Proteomes" id="UP000220251">
    <property type="component" value="Unassembled WGS sequence"/>
</dbReference>
<name>A0A0H5E2W1_9BACT</name>
<reference evidence="2" key="1">
    <citation type="submission" date="2015-06" db="EMBL/GenBank/DDBJ databases">
        <authorList>
            <person name="Bertelli C."/>
        </authorList>
    </citation>
    <scope>NUCLEOTIDE SEQUENCE [LARGE SCALE GENOMIC DNA]</scope>
    <source>
        <strain evidence="2">CRIB-30</strain>
    </source>
</reference>
<proteinExistence type="predicted"/>
<accession>A0A0H5E2W1</accession>
<dbReference type="AlphaFoldDB" id="A0A0H5E2W1"/>
<gene>
    <name evidence="1" type="ORF">ELAC_0179</name>
</gene>
<evidence type="ECO:0000313" key="2">
    <source>
        <dbReference type="Proteomes" id="UP000220251"/>
    </source>
</evidence>
<sequence>MACERGALTSIKFRHERGEIKTLSRLLRLLPLPGCLYMLFLKLKEGDDANLTIDLILNEGLRKLLHILSKLGFLGINIRNALGFLIYFYRFFDIIIFF</sequence>